<evidence type="ECO:0000313" key="1">
    <source>
        <dbReference type="EMBL" id="RJX41185.1"/>
    </source>
</evidence>
<organism evidence="1 2">
    <name type="scientific">Paenibacillus pinisoli</name>
    <dbReference type="NCBI Taxonomy" id="1276110"/>
    <lineage>
        <taxon>Bacteria</taxon>
        <taxon>Bacillati</taxon>
        <taxon>Bacillota</taxon>
        <taxon>Bacilli</taxon>
        <taxon>Bacillales</taxon>
        <taxon>Paenibacillaceae</taxon>
        <taxon>Paenibacillus</taxon>
    </lineage>
</organism>
<dbReference type="Proteomes" id="UP000267798">
    <property type="component" value="Unassembled WGS sequence"/>
</dbReference>
<name>A0A3A6PJ17_9BACL</name>
<dbReference type="OrthoDB" id="2433584at2"/>
<gene>
    <name evidence="1" type="ORF">D3P09_04110</name>
</gene>
<sequence>MNTKQIHKYVNRYLEATDCSIIEKSPAHFTVKLSPDADRELTNRPYYWSFVDRVGAEPETMTFLFVTDQEKYEALQNEPLPEKKEASDSQTAAADAALARSFGFINSSVNAPRIPRHDVYFGSQKLEQLFGAAKARGSFVYLFQEADKRSATPYSSTPYTAWLGVNVRVEFACDRKREEIHSFGVSLVTGYCADRFHDRLLELKLTPRLPSNIHVTKNGISFAKAQSIVEQALERKLKNYDYTWAGDASARLQEELDRIEAYYKPLLQHATDENKPSIQEQYEQRQAETRWQYEPRVTASVINCGVFHLEGID</sequence>
<dbReference type="EMBL" id="QXQB01000001">
    <property type="protein sequence ID" value="RJX41185.1"/>
    <property type="molecule type" value="Genomic_DNA"/>
</dbReference>
<proteinExistence type="predicted"/>
<protein>
    <recommendedName>
        <fullName evidence="3">YqhG</fullName>
    </recommendedName>
</protein>
<keyword evidence="2" id="KW-1185">Reference proteome</keyword>
<dbReference type="Pfam" id="PF11079">
    <property type="entry name" value="YqhG"/>
    <property type="match status" value="2"/>
</dbReference>
<dbReference type="RefSeq" id="WP_120107436.1">
    <property type="nucleotide sequence ID" value="NZ_QXQB01000001.1"/>
</dbReference>
<accession>A0A3A6PJ17</accession>
<reference evidence="1 2" key="1">
    <citation type="submission" date="2018-09" db="EMBL/GenBank/DDBJ databases">
        <title>Paenibacillus aracenensis nov. sp. isolated from a cave in southern Spain.</title>
        <authorList>
            <person name="Jurado V."/>
            <person name="Gutierrez-Patricio S."/>
            <person name="Gonzalez-Pimentel J.L."/>
            <person name="Miller A.Z."/>
            <person name="Laiz L."/>
            <person name="Saiz-Jimenez C."/>
        </authorList>
    </citation>
    <scope>NUCLEOTIDE SEQUENCE [LARGE SCALE GENOMIC DNA]</scope>
    <source>
        <strain evidence="1 2">JCM 19203</strain>
    </source>
</reference>
<dbReference type="AlphaFoldDB" id="A0A3A6PJ17"/>
<evidence type="ECO:0000313" key="2">
    <source>
        <dbReference type="Proteomes" id="UP000267798"/>
    </source>
</evidence>
<dbReference type="InterPro" id="IPR024562">
    <property type="entry name" value="YqhG"/>
</dbReference>
<evidence type="ECO:0008006" key="3">
    <source>
        <dbReference type="Google" id="ProtNLM"/>
    </source>
</evidence>
<comment type="caution">
    <text evidence="1">The sequence shown here is derived from an EMBL/GenBank/DDBJ whole genome shotgun (WGS) entry which is preliminary data.</text>
</comment>